<reference evidence="2" key="2">
    <citation type="submission" date="2024-06" db="EMBL/GenBank/DDBJ databases">
        <authorList>
            <person name="Sakai Y."/>
            <person name="Fujii T."/>
        </authorList>
    </citation>
    <scope>NUCLEOTIDE SEQUENCE</scope>
    <source>
        <strain evidence="2">M701</strain>
        <plasmid evidence="2">pM7012</plasmid>
    </source>
</reference>
<keyword evidence="2" id="KW-0614">Plasmid</keyword>
<dbReference type="AlphaFoldDB" id="V5YPM6"/>
<evidence type="ECO:0000313" key="2">
    <source>
        <dbReference type="EMBL" id="BAO19229.1"/>
    </source>
</evidence>
<accession>V5YPM6</accession>
<feature type="region of interest" description="Disordered" evidence="1">
    <location>
        <begin position="1"/>
        <end position="23"/>
    </location>
</feature>
<organism evidence="2">
    <name type="scientific">Burkholderia sp. M701</name>
    <dbReference type="NCBI Taxonomy" id="326454"/>
    <lineage>
        <taxon>Bacteria</taxon>
        <taxon>Pseudomonadati</taxon>
        <taxon>Pseudomonadota</taxon>
        <taxon>Betaproteobacteria</taxon>
        <taxon>Burkholderiales</taxon>
        <taxon>Burkholderiaceae</taxon>
        <taxon>Burkholderia</taxon>
    </lineage>
</organism>
<feature type="compositionally biased region" description="Basic and acidic residues" evidence="1">
    <location>
        <begin position="1"/>
        <end position="19"/>
    </location>
</feature>
<dbReference type="RefSeq" id="WP_023842770.1">
    <property type="nucleotide sequence ID" value="NC_022995.1"/>
</dbReference>
<name>V5YPM6_9BURK</name>
<evidence type="ECO:0000256" key="1">
    <source>
        <dbReference type="SAM" id="MobiDB-lite"/>
    </source>
</evidence>
<geneLocation type="plasmid" evidence="2">
    <name>pM7012</name>
</geneLocation>
<proteinExistence type="predicted"/>
<reference evidence="2" key="1">
    <citation type="journal article" date="2014" name="Microbiology">
        <title>A 2,4-dichlorophenoxyacetic acid degradation plasmid pM7012 discloses distribution of an unclassified megaplasmid group across bacterial species.</title>
        <authorList>
            <person name="Sakai Y."/>
            <person name="Ogawa N."/>
            <person name="Shimomura Y."/>
            <person name="Fujii T."/>
        </authorList>
    </citation>
    <scope>NUCLEOTIDE SEQUENCE</scope>
    <source>
        <strain evidence="2">M701</strain>
    </source>
</reference>
<dbReference type="EMBL" id="AB853026">
    <property type="protein sequence ID" value="BAO19229.1"/>
    <property type="molecule type" value="Genomic_DNA"/>
</dbReference>
<sequence length="229" mass="25562">MNQQEDRKLPAPSKYRDGTSHNPIDLEVDQLPLLGIARIDSVGGENIYIVKDDLHYYCKVMETESYDIGDWDFVQQRKLLEHGQVDKIDGMNLVNVNGRRYEWNETFSAYWSVEGEPRALQRADLVGADVRDGTSSAVSSHNPSIERLYGGVLVLHTKESDMTFIVRPGVNEHETLMEGARLDKLEAAKLFERAQQLSARAKYGELAAGLCKKAAAEVVRSASPPDTPA</sequence>
<protein>
    <submittedName>
        <fullName evidence="2">Uncharacterized protein</fullName>
    </submittedName>
</protein>